<gene>
    <name evidence="1" type="ORF">LC087_18335</name>
</gene>
<dbReference type="Pfam" id="PF22871">
    <property type="entry name" value="AimR"/>
    <property type="match status" value="1"/>
</dbReference>
<protein>
    <submittedName>
        <fullName evidence="1">AimR family lysis-lysogeny pheromone receptor</fullName>
    </submittedName>
</protein>
<dbReference type="Proteomes" id="UP001197974">
    <property type="component" value="Chromosome"/>
</dbReference>
<keyword evidence="1" id="KW-0675">Receptor</keyword>
<dbReference type="NCBIfam" id="NF038310">
    <property type="entry name" value="lysogeny_AimR"/>
    <property type="match status" value="1"/>
</dbReference>
<reference evidence="1 2" key="1">
    <citation type="submission" date="2023-06" db="EMBL/GenBank/DDBJ databases">
        <title>Five Gram-positive bacteria isolated from mangrove sediments in Shenzhen, Guangdong, China.</title>
        <authorList>
            <person name="Yu S."/>
            <person name="Zheng W."/>
            <person name="Huang Y."/>
        </authorList>
    </citation>
    <scope>NUCLEOTIDE SEQUENCE [LARGE SCALE GENOMIC DNA]</scope>
    <source>
        <strain evidence="1 2">SaN35-3</strain>
    </source>
</reference>
<sequence>MKLTEIVEQIQEDSQLRKRSYQDIADEIGVTKNTVANTIKFIQEGQPQTSLNAILGYHKLYAKKDDPEWTTIEDYVTKEGLKSSHIKDVLDYCYEKDYFEAMRKAIEIGKEKPHEMSKVTRLYELLMMTRTRELSFTDTYAESKAINWGHPHVEILKEYIEIVYRFNTFQIDKVEEKAKKLLNDLKNLDINDLPSPRFIDRVNVYYIRALVKQKKYTEARENGLPLIADHRITPRFKAMAYFYIGQSYLYSDYETCKDYLMKSYEIYKHLGLEEELLATKRTTDLLGLLNGKLDEKQISNESKAHLAMLKSLELDFKLAEKIVNEIDTSKYNDNTIITIRGLIEFGETKKEGYLDIAVKNYLSKGDLHLAELPVKLKEKLQLKMKELVK</sequence>
<dbReference type="EMBL" id="CP129013">
    <property type="protein sequence ID" value="WLR42610.1"/>
    <property type="molecule type" value="Genomic_DNA"/>
</dbReference>
<accession>A0ABY9JTA5</accession>
<keyword evidence="2" id="KW-1185">Reference proteome</keyword>
<dbReference type="RefSeq" id="WP_226543171.1">
    <property type="nucleotide sequence ID" value="NZ_CP129013.1"/>
</dbReference>
<evidence type="ECO:0000313" key="2">
    <source>
        <dbReference type="Proteomes" id="UP001197974"/>
    </source>
</evidence>
<proteinExistence type="predicted"/>
<organism evidence="1 2">
    <name type="scientific">Bacillus carboniphilus</name>
    <dbReference type="NCBI Taxonomy" id="86663"/>
    <lineage>
        <taxon>Bacteria</taxon>
        <taxon>Bacillati</taxon>
        <taxon>Bacillota</taxon>
        <taxon>Bacilli</taxon>
        <taxon>Bacillales</taxon>
        <taxon>Bacillaceae</taxon>
        <taxon>Bacillus</taxon>
    </lineage>
</organism>
<name>A0ABY9JTA5_9BACI</name>
<dbReference type="InterPro" id="IPR047705">
    <property type="entry name" value="AimR-like"/>
</dbReference>
<evidence type="ECO:0000313" key="1">
    <source>
        <dbReference type="EMBL" id="WLR42610.1"/>
    </source>
</evidence>